<accession>A0A834BPJ5</accession>
<evidence type="ECO:0000313" key="3">
    <source>
        <dbReference type="Proteomes" id="UP000646548"/>
    </source>
</evidence>
<feature type="region of interest" description="Disordered" evidence="1">
    <location>
        <begin position="188"/>
        <end position="257"/>
    </location>
</feature>
<protein>
    <submittedName>
        <fullName evidence="2">Uncharacterized protein</fullName>
    </submittedName>
</protein>
<dbReference type="EMBL" id="WKFB01001190">
    <property type="protein sequence ID" value="KAF6714889.1"/>
    <property type="molecule type" value="Genomic_DNA"/>
</dbReference>
<feature type="compositionally biased region" description="Polar residues" evidence="1">
    <location>
        <begin position="331"/>
        <end position="350"/>
    </location>
</feature>
<gene>
    <name evidence="2" type="ORF">FQA47_016415</name>
</gene>
<organism evidence="2 3">
    <name type="scientific">Oryzias melastigma</name>
    <name type="common">Marine medaka</name>
    <dbReference type="NCBI Taxonomy" id="30732"/>
    <lineage>
        <taxon>Eukaryota</taxon>
        <taxon>Metazoa</taxon>
        <taxon>Chordata</taxon>
        <taxon>Craniata</taxon>
        <taxon>Vertebrata</taxon>
        <taxon>Euteleostomi</taxon>
        <taxon>Actinopterygii</taxon>
        <taxon>Neopterygii</taxon>
        <taxon>Teleostei</taxon>
        <taxon>Neoteleostei</taxon>
        <taxon>Acanthomorphata</taxon>
        <taxon>Ovalentaria</taxon>
        <taxon>Atherinomorphae</taxon>
        <taxon>Beloniformes</taxon>
        <taxon>Adrianichthyidae</taxon>
        <taxon>Oryziinae</taxon>
        <taxon>Oryzias</taxon>
    </lineage>
</organism>
<feature type="region of interest" description="Disordered" evidence="1">
    <location>
        <begin position="322"/>
        <end position="353"/>
    </location>
</feature>
<evidence type="ECO:0000313" key="2">
    <source>
        <dbReference type="EMBL" id="KAF6714889.1"/>
    </source>
</evidence>
<sequence>MTGWSDATPTDKLVRPVSVRRKHLQLRWEGHQEEEEHQEEILEEVLLTNMEEEDDEATAVDVSGEGRGGALTSCPSRARARVGAVIDSSAASRQHTWARGLRLPRVPATDPRVRVLTVFRRSCSATLILELRARTQSATDGRSAGPSSRLPSVRAPLACACVRAAGRAGSLLSAPLSVRVFAGPAHRRPTSRFLSQTNTPRETDVTTRRRHLPLQHHSIYGSSELKPERTDHLLSQTGQNRPESGSPPRVKGSKGSVSLGTDARSFFYFLLPGTDQELVTVVHSTTVPLMWSHAGRDQSEVPAGSPAWLHEAEKRRFRLKLIGGRPPDLGGNSTPYDSTQQNRSRQNKSPCLSELPPLRLMTTKMKNPTQPERTKLTPELFRNLLSLSIFCV</sequence>
<dbReference type="Proteomes" id="UP000646548">
    <property type="component" value="Unassembled WGS sequence"/>
</dbReference>
<reference evidence="2" key="1">
    <citation type="journal article" name="BMC Genomics">
        <title>Long-read sequencing and de novo genome assembly of marine medaka (Oryzias melastigma).</title>
        <authorList>
            <person name="Liang P."/>
            <person name="Saqib H.S.A."/>
            <person name="Ni X."/>
            <person name="Shen Y."/>
        </authorList>
    </citation>
    <scope>NUCLEOTIDE SEQUENCE</scope>
    <source>
        <strain evidence="2">Bigg-433</strain>
    </source>
</reference>
<evidence type="ECO:0000256" key="1">
    <source>
        <dbReference type="SAM" id="MobiDB-lite"/>
    </source>
</evidence>
<proteinExistence type="predicted"/>
<feature type="compositionally biased region" description="Polar residues" evidence="1">
    <location>
        <begin position="233"/>
        <end position="243"/>
    </location>
</feature>
<dbReference type="AlphaFoldDB" id="A0A834BPJ5"/>
<name>A0A834BPJ5_ORYME</name>
<comment type="caution">
    <text evidence="2">The sequence shown here is derived from an EMBL/GenBank/DDBJ whole genome shotgun (WGS) entry which is preliminary data.</text>
</comment>